<evidence type="ECO:0000313" key="6">
    <source>
        <dbReference type="EMBL" id="CAI2163538.1"/>
    </source>
</evidence>
<reference evidence="6" key="1">
    <citation type="submission" date="2022-08" db="EMBL/GenBank/DDBJ databases">
        <authorList>
            <person name="Kallberg Y."/>
            <person name="Tangrot J."/>
            <person name="Rosling A."/>
        </authorList>
    </citation>
    <scope>NUCLEOTIDE SEQUENCE</scope>
    <source>
        <strain evidence="6">Wild A</strain>
    </source>
</reference>
<dbReference type="EMBL" id="CAMKVN010000097">
    <property type="protein sequence ID" value="CAI2163538.1"/>
    <property type="molecule type" value="Genomic_DNA"/>
</dbReference>
<dbReference type="AlphaFoldDB" id="A0A9W4WU11"/>
<organism evidence="6 7">
    <name type="scientific">Funneliformis geosporum</name>
    <dbReference type="NCBI Taxonomy" id="1117311"/>
    <lineage>
        <taxon>Eukaryota</taxon>
        <taxon>Fungi</taxon>
        <taxon>Fungi incertae sedis</taxon>
        <taxon>Mucoromycota</taxon>
        <taxon>Glomeromycotina</taxon>
        <taxon>Glomeromycetes</taxon>
        <taxon>Glomerales</taxon>
        <taxon>Glomeraceae</taxon>
        <taxon>Funneliformis</taxon>
    </lineage>
</organism>
<comment type="caution">
    <text evidence="6">The sequence shown here is derived from an EMBL/GenBank/DDBJ whole genome shotgun (WGS) entry which is preliminary data.</text>
</comment>
<proteinExistence type="predicted"/>
<comment type="subcellular location">
    <subcellularLocation>
        <location evidence="1">Mitochondrion inner membrane</location>
    </subcellularLocation>
</comment>
<dbReference type="Proteomes" id="UP001153678">
    <property type="component" value="Unassembled WGS sequence"/>
</dbReference>
<keyword evidence="2" id="KW-0999">Mitochondrion inner membrane</keyword>
<name>A0A9W4WU11_9GLOM</name>
<protein>
    <submittedName>
        <fullName evidence="6">5260_t:CDS:1</fullName>
    </submittedName>
</protein>
<gene>
    <name evidence="6" type="ORF">FWILDA_LOCUS1117</name>
</gene>
<dbReference type="Pfam" id="PF02238">
    <property type="entry name" value="COX7a"/>
    <property type="match status" value="1"/>
</dbReference>
<sequence length="71" mass="7796">MVGILEKPNKVIDYQRYFQSNTSTPLWKLKGPGRLGGPARKGFVFLYFGSLALGLTGSIYGVSNMARGKKN</sequence>
<keyword evidence="3" id="KW-0496">Mitochondrion</keyword>
<keyword evidence="4 5" id="KW-0472">Membrane</keyword>
<evidence type="ECO:0000256" key="5">
    <source>
        <dbReference type="SAM" id="Phobius"/>
    </source>
</evidence>
<evidence type="ECO:0000256" key="2">
    <source>
        <dbReference type="ARBA" id="ARBA00022792"/>
    </source>
</evidence>
<dbReference type="InterPro" id="IPR039297">
    <property type="entry name" value="COX7a"/>
</dbReference>
<evidence type="ECO:0000313" key="7">
    <source>
        <dbReference type="Proteomes" id="UP001153678"/>
    </source>
</evidence>
<dbReference type="OrthoDB" id="5511599at2759"/>
<evidence type="ECO:0000256" key="1">
    <source>
        <dbReference type="ARBA" id="ARBA00004273"/>
    </source>
</evidence>
<evidence type="ECO:0000256" key="3">
    <source>
        <dbReference type="ARBA" id="ARBA00023128"/>
    </source>
</evidence>
<keyword evidence="7" id="KW-1185">Reference proteome</keyword>
<feature type="transmembrane region" description="Helical" evidence="5">
    <location>
        <begin position="44"/>
        <end position="62"/>
    </location>
</feature>
<keyword evidence="5" id="KW-0812">Transmembrane</keyword>
<evidence type="ECO:0000256" key="4">
    <source>
        <dbReference type="ARBA" id="ARBA00023136"/>
    </source>
</evidence>
<accession>A0A9W4WU11</accession>
<keyword evidence="5" id="KW-1133">Transmembrane helix</keyword>
<dbReference type="GO" id="GO:0005743">
    <property type="term" value="C:mitochondrial inner membrane"/>
    <property type="evidence" value="ECO:0007669"/>
    <property type="project" value="UniProtKB-SubCell"/>
</dbReference>